<comment type="caution">
    <text evidence="1">The sequence shown here is derived from an EMBL/GenBank/DDBJ whole genome shotgun (WGS) entry which is preliminary data.</text>
</comment>
<sequence length="188" mass="21906">MFRSFTTRRLMSDNPRWGIYKAFPEETPAYYVNEDVNKKEATPDKTLYVYLLNESKFLIVDKFGQEYTPTSAAKMSRYTYLGLPIVYPEVAKPAASAPPTIPVRNLMDDDILRPIQVERKPMQNPGQTSFFEPIQKPESHTQQVPNMSGYLFQAGTRNPPREEELSEEFIDKMRQTETQVELLKRRKM</sequence>
<dbReference type="Proteomes" id="UP000886520">
    <property type="component" value="Chromosome 20"/>
</dbReference>
<reference evidence="1" key="1">
    <citation type="submission" date="2021-01" db="EMBL/GenBank/DDBJ databases">
        <title>Adiantum capillus-veneris genome.</title>
        <authorList>
            <person name="Fang Y."/>
            <person name="Liao Q."/>
        </authorList>
    </citation>
    <scope>NUCLEOTIDE SEQUENCE</scope>
    <source>
        <strain evidence="1">H3</strain>
        <tissue evidence="1">Leaf</tissue>
    </source>
</reference>
<evidence type="ECO:0000313" key="2">
    <source>
        <dbReference type="Proteomes" id="UP000886520"/>
    </source>
</evidence>
<protein>
    <submittedName>
        <fullName evidence="1">Uncharacterized protein</fullName>
    </submittedName>
</protein>
<gene>
    <name evidence="1" type="ORF">GOP47_0020577</name>
</gene>
<dbReference type="EMBL" id="JABFUD020000020">
    <property type="protein sequence ID" value="KAI5063907.1"/>
    <property type="molecule type" value="Genomic_DNA"/>
</dbReference>
<proteinExistence type="predicted"/>
<dbReference type="AlphaFoldDB" id="A0A9D4Z7V5"/>
<evidence type="ECO:0000313" key="1">
    <source>
        <dbReference type="EMBL" id="KAI5063907.1"/>
    </source>
</evidence>
<accession>A0A9D4Z7V5</accession>
<name>A0A9D4Z7V5_ADICA</name>
<keyword evidence="2" id="KW-1185">Reference proteome</keyword>
<organism evidence="1 2">
    <name type="scientific">Adiantum capillus-veneris</name>
    <name type="common">Maidenhair fern</name>
    <dbReference type="NCBI Taxonomy" id="13818"/>
    <lineage>
        <taxon>Eukaryota</taxon>
        <taxon>Viridiplantae</taxon>
        <taxon>Streptophyta</taxon>
        <taxon>Embryophyta</taxon>
        <taxon>Tracheophyta</taxon>
        <taxon>Polypodiopsida</taxon>
        <taxon>Polypodiidae</taxon>
        <taxon>Polypodiales</taxon>
        <taxon>Pteridineae</taxon>
        <taxon>Pteridaceae</taxon>
        <taxon>Vittarioideae</taxon>
        <taxon>Adiantum</taxon>
    </lineage>
</organism>